<dbReference type="PROSITE" id="PS51918">
    <property type="entry name" value="RADICAL_SAM"/>
    <property type="match status" value="1"/>
</dbReference>
<dbReference type="RefSeq" id="WP_008291612.1">
    <property type="nucleotide sequence ID" value="NZ_GG657899.1"/>
</dbReference>
<keyword evidence="5 10" id="KW-0949">S-adenosyl-L-methionine</keyword>
<dbReference type="InterPro" id="IPR004559">
    <property type="entry name" value="HemW-like"/>
</dbReference>
<dbReference type="InterPro" id="IPR010723">
    <property type="entry name" value="HemN_C"/>
</dbReference>
<evidence type="ECO:0000256" key="9">
    <source>
        <dbReference type="ARBA" id="ARBA00023186"/>
    </source>
</evidence>
<feature type="domain" description="Radical SAM core" evidence="11">
    <location>
        <begin position="8"/>
        <end position="240"/>
    </location>
</feature>
<comment type="function">
    <text evidence="10">Probably acts as a heme chaperone, transferring heme to an unknown acceptor. Binds one molecule of heme per monomer, possibly covalently. Binds 1 [4Fe-4S] cluster. The cluster is coordinated with 3 cysteines and an exchangeable S-adenosyl-L-methionine.</text>
</comment>
<keyword evidence="8 10" id="KW-0411">Iron-sulfur</keyword>
<dbReference type="InterPro" id="IPR007197">
    <property type="entry name" value="rSAM"/>
</dbReference>
<keyword evidence="4 10" id="KW-0349">Heme</keyword>
<dbReference type="InterPro" id="IPR013785">
    <property type="entry name" value="Aldolase_TIM"/>
</dbReference>
<dbReference type="GO" id="GO:0051539">
    <property type="term" value="F:4 iron, 4 sulfur cluster binding"/>
    <property type="evidence" value="ECO:0007669"/>
    <property type="project" value="UniProtKB-UniRule"/>
</dbReference>
<dbReference type="SUPFAM" id="SSF102114">
    <property type="entry name" value="Radical SAM enzymes"/>
    <property type="match status" value="1"/>
</dbReference>
<dbReference type="PANTHER" id="PTHR13932">
    <property type="entry name" value="COPROPORPHYRINIGEN III OXIDASE"/>
    <property type="match status" value="1"/>
</dbReference>
<evidence type="ECO:0000256" key="5">
    <source>
        <dbReference type="ARBA" id="ARBA00022691"/>
    </source>
</evidence>
<comment type="cofactor">
    <cofactor evidence="1">
        <name>[4Fe-4S] cluster</name>
        <dbReference type="ChEBI" id="CHEBI:49883"/>
    </cofactor>
</comment>
<dbReference type="Proteomes" id="UP000004679">
    <property type="component" value="Unassembled WGS sequence"/>
</dbReference>
<dbReference type="SFLD" id="SFLDF00288">
    <property type="entry name" value="HemN-like__clustered_with_nucl"/>
    <property type="match status" value="1"/>
</dbReference>
<dbReference type="GO" id="GO:0046872">
    <property type="term" value="F:metal ion binding"/>
    <property type="evidence" value="ECO:0007669"/>
    <property type="project" value="UniProtKB-UniRule"/>
</dbReference>
<keyword evidence="13" id="KW-1185">Reference proteome</keyword>
<dbReference type="NCBIfam" id="TIGR00539">
    <property type="entry name" value="hemN_rel"/>
    <property type="match status" value="1"/>
</dbReference>
<evidence type="ECO:0000256" key="10">
    <source>
        <dbReference type="RuleBase" id="RU364116"/>
    </source>
</evidence>
<evidence type="ECO:0000256" key="8">
    <source>
        <dbReference type="ARBA" id="ARBA00023014"/>
    </source>
</evidence>
<keyword evidence="10" id="KW-0004">4Fe-4S</keyword>
<dbReference type="PANTHER" id="PTHR13932:SF5">
    <property type="entry name" value="RADICAL S-ADENOSYL METHIONINE DOMAIN-CONTAINING PROTEIN 1, MITOCHONDRIAL"/>
    <property type="match status" value="1"/>
</dbReference>
<accession>C0N6N7</accession>
<dbReference type="InterPro" id="IPR006638">
    <property type="entry name" value="Elp3/MiaA/NifB-like_rSAM"/>
</dbReference>
<dbReference type="SMART" id="SM00729">
    <property type="entry name" value="Elp3"/>
    <property type="match status" value="1"/>
</dbReference>
<evidence type="ECO:0000256" key="2">
    <source>
        <dbReference type="ARBA" id="ARBA00006100"/>
    </source>
</evidence>
<keyword evidence="12" id="KW-0560">Oxidoreductase</keyword>
<dbReference type="Pfam" id="PF04055">
    <property type="entry name" value="Radical_SAM"/>
    <property type="match status" value="1"/>
</dbReference>
<sequence length="390" mass="43540">MTTDMFNFTALPPLSLYIHVPWCVRKCPYCDFNSHHSPQEIPEKAYVDALLRDLEQEVPLIWGRTVQTIFIGGGTPSLFSAEAYDRLFSGLRALLPLHHDAEITLEANPGTLEAGRFKEYRALGINRLSIGIQSFNDEALTKLGRIHNSKQAIKAVEAAHAADYDNFNLDLMFGLPGQDENKAAADVETAIALQPAHISYYQLTIEPNTLFYAQPPTLPDDDPIYDWQLQNQTRLAKAGYMQYETSAYAQQGRQCRHNVNYWQFGDYIGIGAGAHGKISSAAPQQIARRVKQKQPQAFIDTAGKDTSLLEQSLVAEDEVGFEFMLNAMRLLDGVATPLFQQHTGVPISTIRGAMQRAEALGLVEHSISRIRPTEKGQRYLNSLIELFLTA</sequence>
<dbReference type="SFLD" id="SFLDS00029">
    <property type="entry name" value="Radical_SAM"/>
    <property type="match status" value="1"/>
</dbReference>
<dbReference type="SFLD" id="SFLDG01082">
    <property type="entry name" value="B12-binding_domain_containing"/>
    <property type="match status" value="1"/>
</dbReference>
<dbReference type="GO" id="GO:0004109">
    <property type="term" value="F:coproporphyrinogen oxidase activity"/>
    <property type="evidence" value="ECO:0007669"/>
    <property type="project" value="InterPro"/>
</dbReference>
<evidence type="ECO:0000256" key="7">
    <source>
        <dbReference type="ARBA" id="ARBA00023004"/>
    </source>
</evidence>
<keyword evidence="10" id="KW-0963">Cytoplasm</keyword>
<dbReference type="HOGENOM" id="CLU_027579_2_1_6"/>
<dbReference type="CDD" id="cd01335">
    <property type="entry name" value="Radical_SAM"/>
    <property type="match status" value="1"/>
</dbReference>
<comment type="subcellular location">
    <subcellularLocation>
        <location evidence="10">Cytoplasm</location>
    </subcellularLocation>
</comment>
<organism evidence="12 13">
    <name type="scientific">Methylophaga thiooxydans DMS010</name>
    <dbReference type="NCBI Taxonomy" id="637616"/>
    <lineage>
        <taxon>Bacteria</taxon>
        <taxon>Pseudomonadati</taxon>
        <taxon>Pseudomonadota</taxon>
        <taxon>Gammaproteobacteria</taxon>
        <taxon>Thiotrichales</taxon>
        <taxon>Piscirickettsiaceae</taxon>
        <taxon>Methylophaga</taxon>
    </lineage>
</organism>
<evidence type="ECO:0000313" key="12">
    <source>
        <dbReference type="EMBL" id="EEF79522.1"/>
    </source>
</evidence>
<dbReference type="SFLD" id="SFLDG01065">
    <property type="entry name" value="anaerobic_coproporphyrinogen-I"/>
    <property type="match status" value="1"/>
</dbReference>
<dbReference type="InterPro" id="IPR058240">
    <property type="entry name" value="rSAM_sf"/>
</dbReference>
<evidence type="ECO:0000259" key="11">
    <source>
        <dbReference type="PROSITE" id="PS51918"/>
    </source>
</evidence>
<keyword evidence="7 10" id="KW-0408">Iron</keyword>
<evidence type="ECO:0000256" key="6">
    <source>
        <dbReference type="ARBA" id="ARBA00022723"/>
    </source>
</evidence>
<keyword evidence="6 10" id="KW-0479">Metal-binding</keyword>
<evidence type="ECO:0000256" key="3">
    <source>
        <dbReference type="ARBA" id="ARBA00017228"/>
    </source>
</evidence>
<comment type="similarity">
    <text evidence="2">Belongs to the anaerobic coproporphyrinogen-III oxidase family. HemW subfamily.</text>
</comment>
<dbReference type="InterPro" id="IPR034505">
    <property type="entry name" value="Coproporphyrinogen-III_oxidase"/>
</dbReference>
<dbReference type="Pfam" id="PF06969">
    <property type="entry name" value="HemN_C"/>
    <property type="match status" value="1"/>
</dbReference>
<keyword evidence="9 10" id="KW-0143">Chaperone</keyword>
<dbReference type="GO" id="GO:0005737">
    <property type="term" value="C:cytoplasm"/>
    <property type="evidence" value="ECO:0007669"/>
    <property type="project" value="UniProtKB-SubCell"/>
</dbReference>
<protein>
    <recommendedName>
        <fullName evidence="3 10">Heme chaperone HemW</fullName>
    </recommendedName>
</protein>
<dbReference type="Gene3D" id="3.20.20.70">
    <property type="entry name" value="Aldolase class I"/>
    <property type="match status" value="1"/>
</dbReference>
<name>C0N6N7_9GAMM</name>
<evidence type="ECO:0000313" key="13">
    <source>
        <dbReference type="Proteomes" id="UP000004679"/>
    </source>
</evidence>
<dbReference type="GO" id="GO:0006779">
    <property type="term" value="P:porphyrin-containing compound biosynthetic process"/>
    <property type="evidence" value="ECO:0007669"/>
    <property type="project" value="InterPro"/>
</dbReference>
<evidence type="ECO:0000256" key="1">
    <source>
        <dbReference type="ARBA" id="ARBA00001966"/>
    </source>
</evidence>
<evidence type="ECO:0000256" key="4">
    <source>
        <dbReference type="ARBA" id="ARBA00022617"/>
    </source>
</evidence>
<gene>
    <name evidence="12" type="ORF">MDMS009_2109</name>
</gene>
<dbReference type="SFLD" id="SFLDF00562">
    <property type="entry name" value="HemN-like__clustered_with_heat"/>
    <property type="match status" value="1"/>
</dbReference>
<dbReference type="AlphaFoldDB" id="C0N6N7"/>
<proteinExistence type="inferred from homology"/>
<reference evidence="12 13" key="1">
    <citation type="journal article" date="2011" name="J. Bacteriol.">
        <title>Draft genome sequence of the chemolithoheterotrophic, halophilic methylotroph Methylophaga thiooxydans DMS010.</title>
        <authorList>
            <person name="Boden R."/>
            <person name="Ferriera S."/>
            <person name="Johnson J."/>
            <person name="Kelly D.P."/>
            <person name="Murrell J.C."/>
            <person name="Schafer H."/>
        </authorList>
    </citation>
    <scope>NUCLEOTIDE SEQUENCE [LARGE SCALE GENOMIC DNA]</scope>
    <source>
        <strain evidence="12 13">DMS010</strain>
    </source>
</reference>
<dbReference type="EMBL" id="GG657899">
    <property type="protein sequence ID" value="EEF79522.1"/>
    <property type="molecule type" value="Genomic_DNA"/>
</dbReference>